<dbReference type="NCBIfam" id="TIGR02734">
    <property type="entry name" value="crtI_fam"/>
    <property type="match status" value="1"/>
</dbReference>
<keyword evidence="3 10" id="KW-0560">Oxidoreductase</keyword>
<comment type="similarity">
    <text evidence="5">Belongs to the carotenoid/retinoid oxidoreductase family. CrtP subfamily.</text>
</comment>
<dbReference type="PANTHER" id="PTHR43734:SF7">
    <property type="entry name" value="4,4'-DIAPONEUROSPORENE OXYGENASE"/>
    <property type="match status" value="1"/>
</dbReference>
<evidence type="ECO:0000256" key="4">
    <source>
        <dbReference type="ARBA" id="ARBA00037901"/>
    </source>
</evidence>
<gene>
    <name evidence="12" type="ORF">ACFOZ1_09720</name>
</gene>
<comment type="caution">
    <text evidence="12">The sequence shown here is derived from an EMBL/GenBank/DDBJ whole genome shotgun (WGS) entry which is preliminary data.</text>
</comment>
<dbReference type="InterPro" id="IPR014105">
    <property type="entry name" value="Carotenoid/retinoid_OxRdtase"/>
</dbReference>
<evidence type="ECO:0000256" key="3">
    <source>
        <dbReference type="ARBA" id="ARBA00023002"/>
    </source>
</evidence>
<dbReference type="PANTHER" id="PTHR43734">
    <property type="entry name" value="PHYTOENE DESATURASE"/>
    <property type="match status" value="1"/>
</dbReference>
<feature type="domain" description="Amine oxidase" evidence="11">
    <location>
        <begin position="11"/>
        <end position="484"/>
    </location>
</feature>
<evidence type="ECO:0000256" key="5">
    <source>
        <dbReference type="ARBA" id="ARBA00038194"/>
    </source>
</evidence>
<accession>A0ABV8VWK2</accession>
<name>A0ABV8VWK2_9BACI</name>
<evidence type="ECO:0000256" key="6">
    <source>
        <dbReference type="ARBA" id="ARBA00039159"/>
    </source>
</evidence>
<evidence type="ECO:0000256" key="9">
    <source>
        <dbReference type="ARBA" id="ARBA00048532"/>
    </source>
</evidence>
<evidence type="ECO:0000313" key="13">
    <source>
        <dbReference type="Proteomes" id="UP001595880"/>
    </source>
</evidence>
<evidence type="ECO:0000313" key="12">
    <source>
        <dbReference type="EMBL" id="MFC4388084.1"/>
    </source>
</evidence>
<evidence type="ECO:0000256" key="8">
    <source>
        <dbReference type="ARBA" id="ARBA00042619"/>
    </source>
</evidence>
<comment type="catalytic activity">
    <reaction evidence="9">
        <text>all-trans-4,4'-diaponeurosporene + 2 AH2 + 2 O2 = 4,4'-diaponeurosporenal + 2 A + 3 H2O</text>
        <dbReference type="Rhea" id="RHEA:56104"/>
        <dbReference type="ChEBI" id="CHEBI:13193"/>
        <dbReference type="ChEBI" id="CHEBI:15377"/>
        <dbReference type="ChEBI" id="CHEBI:15379"/>
        <dbReference type="ChEBI" id="CHEBI:17499"/>
        <dbReference type="ChEBI" id="CHEBI:62743"/>
        <dbReference type="ChEBI" id="CHEBI:79065"/>
    </reaction>
</comment>
<evidence type="ECO:0000256" key="10">
    <source>
        <dbReference type="RuleBase" id="RU362075"/>
    </source>
</evidence>
<proteinExistence type="inferred from homology"/>
<dbReference type="EMBL" id="JBHSDV010000002">
    <property type="protein sequence ID" value="MFC4388084.1"/>
    <property type="molecule type" value="Genomic_DNA"/>
</dbReference>
<comment type="cofactor">
    <cofactor evidence="1">
        <name>FAD</name>
        <dbReference type="ChEBI" id="CHEBI:57692"/>
    </cofactor>
</comment>
<dbReference type="Proteomes" id="UP001595880">
    <property type="component" value="Unassembled WGS sequence"/>
</dbReference>
<keyword evidence="2 10" id="KW-0125">Carotenoid biosynthesis</keyword>
<evidence type="ECO:0000256" key="7">
    <source>
        <dbReference type="ARBA" id="ARBA00041900"/>
    </source>
</evidence>
<organism evidence="12 13">
    <name type="scientific">Gracilibacillus marinus</name>
    <dbReference type="NCBI Taxonomy" id="630535"/>
    <lineage>
        <taxon>Bacteria</taxon>
        <taxon>Bacillati</taxon>
        <taxon>Bacillota</taxon>
        <taxon>Bacilli</taxon>
        <taxon>Bacillales</taxon>
        <taxon>Bacillaceae</taxon>
        <taxon>Gracilibacillus</taxon>
    </lineage>
</organism>
<evidence type="ECO:0000256" key="2">
    <source>
        <dbReference type="ARBA" id="ARBA00022746"/>
    </source>
</evidence>
<reference evidence="13" key="1">
    <citation type="journal article" date="2019" name="Int. J. Syst. Evol. Microbiol.">
        <title>The Global Catalogue of Microorganisms (GCM) 10K type strain sequencing project: providing services to taxonomists for standard genome sequencing and annotation.</title>
        <authorList>
            <consortium name="The Broad Institute Genomics Platform"/>
            <consortium name="The Broad Institute Genome Sequencing Center for Infectious Disease"/>
            <person name="Wu L."/>
            <person name="Ma J."/>
        </authorList>
    </citation>
    <scope>NUCLEOTIDE SEQUENCE [LARGE SCALE GENOMIC DNA]</scope>
    <source>
        <strain evidence="13">KACC 14058</strain>
    </source>
</reference>
<dbReference type="RefSeq" id="WP_390198838.1">
    <property type="nucleotide sequence ID" value="NZ_JBHSDV010000002.1"/>
</dbReference>
<dbReference type="Pfam" id="PF01593">
    <property type="entry name" value="Amino_oxidase"/>
    <property type="match status" value="1"/>
</dbReference>
<protein>
    <recommendedName>
        <fullName evidence="6">4,4'-diaponeurosporene oxygenase</fullName>
    </recommendedName>
    <alternativeName>
        <fullName evidence="7">4,4'-diaponeurosporene oxidase</fullName>
    </alternativeName>
    <alternativeName>
        <fullName evidence="8">Carotenoid oxidase</fullName>
    </alternativeName>
</protein>
<keyword evidence="13" id="KW-1185">Reference proteome</keyword>
<comment type="pathway">
    <text evidence="4">Carotenoid biosynthesis; staphyloxanthin biosynthesis; staphyloxanthin from farnesyl diphosphate: step 3/5.</text>
</comment>
<dbReference type="InterPro" id="IPR002937">
    <property type="entry name" value="Amino_oxidase"/>
</dbReference>
<dbReference type="SUPFAM" id="SSF51905">
    <property type="entry name" value="FAD/NAD(P)-binding domain"/>
    <property type="match status" value="1"/>
</dbReference>
<evidence type="ECO:0000256" key="1">
    <source>
        <dbReference type="ARBA" id="ARBA00001974"/>
    </source>
</evidence>
<dbReference type="Gene3D" id="3.50.50.60">
    <property type="entry name" value="FAD/NAD(P)-binding domain"/>
    <property type="match status" value="2"/>
</dbReference>
<evidence type="ECO:0000259" key="11">
    <source>
        <dbReference type="Pfam" id="PF01593"/>
    </source>
</evidence>
<sequence>MKTAIVIGAGLAGLTTAIYLANNGYKVDVLEKNRQVGGKLQQRQVNGYTFDLGPSTITMKSVFQSVFSDCGRRMEDYVQFEHVESGTTNYFANHHVVQFSTNIEKVESMIAKYSVTDANKYREFLYASKKLFETAEKHFLNRAMIGWKSTLDVSLITNFLKIHPFTAYQKWLNQFFTHPNTLAMFGRYATYVGSSPYKAPAIFGMMGHIEGNLGVYRVKGGTFQIALAFKKLAEELGVTFHFDTEVIDLEKKSDEIVSVRTNNSTYTADTIVCNMDALTFYHKWLQDDPTFRKIKHIEPSLSGFAILLGIKKRYSMLKHHQVFFPANYQDEFKEIFIDKQMVTKPTIYVCYSGYEDDSVIPNMDSSNLFILVNAPALTSEQDWNTNKERYKSEIIAELERRGLHDLSEHIEYEEIMTPADLYTHTEAYQGSIYGLSSNNWRQAFFRLPNKSKKYNNLWFVGGSVHPGGGTPIVVKSGQVTARAIVNE</sequence>
<dbReference type="InterPro" id="IPR036188">
    <property type="entry name" value="FAD/NAD-bd_sf"/>
</dbReference>